<evidence type="ECO:0000256" key="1">
    <source>
        <dbReference type="ARBA" id="ARBA00007689"/>
    </source>
</evidence>
<evidence type="ECO:0000313" key="4">
    <source>
        <dbReference type="Proteomes" id="UP000531594"/>
    </source>
</evidence>
<evidence type="ECO:0000259" key="2">
    <source>
        <dbReference type="Pfam" id="PF03795"/>
    </source>
</evidence>
<dbReference type="RefSeq" id="WP_184528340.1">
    <property type="nucleotide sequence ID" value="NZ_JACHGK010000014.1"/>
</dbReference>
<dbReference type="SUPFAM" id="SSF54909">
    <property type="entry name" value="Dimeric alpha+beta barrel"/>
    <property type="match status" value="1"/>
</dbReference>
<organism evidence="3 4">
    <name type="scientific">Bacillus benzoevorans</name>
    <dbReference type="NCBI Taxonomy" id="1456"/>
    <lineage>
        <taxon>Bacteria</taxon>
        <taxon>Bacillati</taxon>
        <taxon>Bacillota</taxon>
        <taxon>Bacilli</taxon>
        <taxon>Bacillales</taxon>
        <taxon>Bacillaceae</taxon>
        <taxon>Bacillus</taxon>
    </lineage>
</organism>
<comment type="caution">
    <text evidence="3">The sequence shown here is derived from an EMBL/GenBank/DDBJ whole genome shotgun (WGS) entry which is preliminary data.</text>
</comment>
<dbReference type="Proteomes" id="UP000531594">
    <property type="component" value="Unassembled WGS sequence"/>
</dbReference>
<proteinExistence type="inferred from homology"/>
<gene>
    <name evidence="3" type="ORF">HNR53_003576</name>
</gene>
<dbReference type="EMBL" id="JACHGK010000014">
    <property type="protein sequence ID" value="MBB6446911.1"/>
    <property type="molecule type" value="Genomic_DNA"/>
</dbReference>
<protein>
    <submittedName>
        <fullName evidence="3">Uncharacterized protein YciI</fullName>
    </submittedName>
</protein>
<dbReference type="Gene3D" id="3.30.70.1060">
    <property type="entry name" value="Dimeric alpha+beta barrel"/>
    <property type="match status" value="1"/>
</dbReference>
<reference evidence="3 4" key="1">
    <citation type="submission" date="2020-08" db="EMBL/GenBank/DDBJ databases">
        <title>Genomic Encyclopedia of Type Strains, Phase IV (KMG-IV): sequencing the most valuable type-strain genomes for metagenomic binning, comparative biology and taxonomic classification.</title>
        <authorList>
            <person name="Goeker M."/>
        </authorList>
    </citation>
    <scope>NUCLEOTIDE SEQUENCE [LARGE SCALE GENOMIC DNA]</scope>
    <source>
        <strain evidence="3 4">DSM 5391</strain>
    </source>
</reference>
<sequence length="93" mass="11002">MFFAVLTFQKSLELVEENLEEHNQYLDKNYKLGHFIFSGRRKPRIGGVILINQDSEDKVLEIIKEDPFYVKEIAKYEIIDFIPSKYAEGFKLL</sequence>
<dbReference type="InterPro" id="IPR011008">
    <property type="entry name" value="Dimeric_a/b-barrel"/>
</dbReference>
<accession>A0A7X0HU99</accession>
<dbReference type="Pfam" id="PF03795">
    <property type="entry name" value="YCII"/>
    <property type="match status" value="1"/>
</dbReference>
<dbReference type="AlphaFoldDB" id="A0A7X0HU99"/>
<dbReference type="PANTHER" id="PTHR37828">
    <property type="entry name" value="GSR2449 PROTEIN"/>
    <property type="match status" value="1"/>
</dbReference>
<feature type="domain" description="YCII-related" evidence="2">
    <location>
        <begin position="1"/>
        <end position="81"/>
    </location>
</feature>
<keyword evidence="4" id="KW-1185">Reference proteome</keyword>
<dbReference type="PANTHER" id="PTHR37828:SF1">
    <property type="entry name" value="YCII-RELATED DOMAIN-CONTAINING PROTEIN"/>
    <property type="match status" value="1"/>
</dbReference>
<dbReference type="InterPro" id="IPR005545">
    <property type="entry name" value="YCII"/>
</dbReference>
<comment type="similarity">
    <text evidence="1">Belongs to the YciI family.</text>
</comment>
<name>A0A7X0HU99_9BACI</name>
<evidence type="ECO:0000313" key="3">
    <source>
        <dbReference type="EMBL" id="MBB6446911.1"/>
    </source>
</evidence>